<organism evidence="7">
    <name type="scientific">Glycine soja</name>
    <name type="common">Wild soybean</name>
    <dbReference type="NCBI Taxonomy" id="3848"/>
    <lineage>
        <taxon>Eukaryota</taxon>
        <taxon>Viridiplantae</taxon>
        <taxon>Streptophyta</taxon>
        <taxon>Embryophyta</taxon>
        <taxon>Tracheophyta</taxon>
        <taxon>Spermatophyta</taxon>
        <taxon>Magnoliopsida</taxon>
        <taxon>eudicotyledons</taxon>
        <taxon>Gunneridae</taxon>
        <taxon>Pentapetalae</taxon>
        <taxon>rosids</taxon>
        <taxon>fabids</taxon>
        <taxon>Fabales</taxon>
        <taxon>Fabaceae</taxon>
        <taxon>Papilionoideae</taxon>
        <taxon>50 kb inversion clade</taxon>
        <taxon>NPAAA clade</taxon>
        <taxon>indigoferoid/millettioid clade</taxon>
        <taxon>Phaseoleae</taxon>
        <taxon>Glycine</taxon>
        <taxon>Glycine subgen. Soja</taxon>
    </lineage>
</organism>
<comment type="cofactor">
    <cofactor evidence="1">
        <name>FMN</name>
        <dbReference type="ChEBI" id="CHEBI:58210"/>
    </cofactor>
</comment>
<dbReference type="Proteomes" id="UP000053555">
    <property type="component" value="Unassembled WGS sequence"/>
</dbReference>
<dbReference type="InterPro" id="IPR045247">
    <property type="entry name" value="Oye-like"/>
</dbReference>
<dbReference type="InterPro" id="IPR013785">
    <property type="entry name" value="Aldolase_TIM"/>
</dbReference>
<evidence type="ECO:0000256" key="4">
    <source>
        <dbReference type="ARBA" id="ARBA00022643"/>
    </source>
</evidence>
<evidence type="ECO:0000256" key="3">
    <source>
        <dbReference type="ARBA" id="ARBA00022630"/>
    </source>
</evidence>
<comment type="similarity">
    <text evidence="2">Belongs to the NADH:flavin oxidoreductase/NADH oxidase family.</text>
</comment>
<keyword evidence="5" id="KW-0521">NADP</keyword>
<dbReference type="Gene3D" id="3.20.20.70">
    <property type="entry name" value="Aldolase class I"/>
    <property type="match status" value="1"/>
</dbReference>
<evidence type="ECO:0000313" key="7">
    <source>
        <dbReference type="EMBL" id="KHN33923.1"/>
    </source>
</evidence>
<dbReference type="GO" id="GO:0010181">
    <property type="term" value="F:FMN binding"/>
    <property type="evidence" value="ECO:0007669"/>
    <property type="project" value="InterPro"/>
</dbReference>
<keyword evidence="7" id="KW-0560">Oxidoreductase</keyword>
<gene>
    <name evidence="7" type="ORF">glysoja_031785</name>
</gene>
<dbReference type="EC" id="1.3.1.42" evidence="7"/>
<accession>A0A0B2RNY7</accession>
<dbReference type="PANTHER" id="PTHR22893">
    <property type="entry name" value="NADH OXIDOREDUCTASE-RELATED"/>
    <property type="match status" value="1"/>
</dbReference>
<dbReference type="Pfam" id="PF00724">
    <property type="entry name" value="Oxidored_FMN"/>
    <property type="match status" value="1"/>
</dbReference>
<feature type="domain" description="NADH:flavin oxidoreductase/NADH oxidase N-terminal" evidence="6">
    <location>
        <begin position="8"/>
        <end position="146"/>
    </location>
</feature>
<reference evidence="7" key="1">
    <citation type="submission" date="2014-07" db="EMBL/GenBank/DDBJ databases">
        <title>Identification of a novel salt tolerance gene in wild soybean by whole-genome sequencing.</title>
        <authorList>
            <person name="Lam H.-M."/>
            <person name="Qi X."/>
            <person name="Li M.-W."/>
            <person name="Liu X."/>
            <person name="Xie M."/>
            <person name="Ni M."/>
            <person name="Xu X."/>
        </authorList>
    </citation>
    <scope>NUCLEOTIDE SEQUENCE [LARGE SCALE GENOMIC DNA]</scope>
    <source>
        <tissue evidence="7">Root</tissue>
    </source>
</reference>
<keyword evidence="3" id="KW-0285">Flavoprotein</keyword>
<dbReference type="AlphaFoldDB" id="A0A0B2RNY7"/>
<name>A0A0B2RNY7_GLYSO</name>
<sequence length="183" mass="20487">MIMYSCGTGFDGIELHGANGYLLDQFLKDKVNDEDDEYGGTIENRCRFPLQVVKAVADEIGADKVGIRLSPFADCVGDDTNNDDPQALGIHMAESLNQLGILYIHLIEPRTMVTQFHKFDTKYLSLEPIRKAFKGTFIVAGGYDRNLPTRFQLDAQLNEPDATTFSTHDPVLGYTDYPFLQDI</sequence>
<dbReference type="InterPro" id="IPR001155">
    <property type="entry name" value="OxRdtase_FMN_N"/>
</dbReference>
<keyword evidence="4" id="KW-0288">FMN</keyword>
<evidence type="ECO:0000256" key="2">
    <source>
        <dbReference type="ARBA" id="ARBA00005979"/>
    </source>
</evidence>
<evidence type="ECO:0000256" key="1">
    <source>
        <dbReference type="ARBA" id="ARBA00001917"/>
    </source>
</evidence>
<dbReference type="EMBL" id="KN649412">
    <property type="protein sequence ID" value="KHN33923.1"/>
    <property type="molecule type" value="Genomic_DNA"/>
</dbReference>
<dbReference type="GO" id="GO:0016629">
    <property type="term" value="F:12-oxophytodienoate reductase activity"/>
    <property type="evidence" value="ECO:0007669"/>
    <property type="project" value="UniProtKB-EC"/>
</dbReference>
<evidence type="ECO:0000259" key="6">
    <source>
        <dbReference type="Pfam" id="PF00724"/>
    </source>
</evidence>
<evidence type="ECO:0000256" key="5">
    <source>
        <dbReference type="ARBA" id="ARBA00022857"/>
    </source>
</evidence>
<dbReference type="PANTHER" id="PTHR22893:SF62">
    <property type="entry name" value="12-OXOPHYTODIENOATE REDUCTASE-LIKE PROTEIN"/>
    <property type="match status" value="1"/>
</dbReference>
<protein>
    <submittedName>
        <fullName evidence="7">Putative 12-oxophytodienoate reductase 11</fullName>
        <ecNumber evidence="7">1.3.1.42</ecNumber>
    </submittedName>
</protein>
<proteinExistence type="inferred from homology"/>
<dbReference type="SUPFAM" id="SSF51395">
    <property type="entry name" value="FMN-linked oxidoreductases"/>
    <property type="match status" value="1"/>
</dbReference>